<dbReference type="PANTHER" id="PTHR47025">
    <property type="entry name" value="AUTOIMMUNE REGULATOR"/>
    <property type="match status" value="1"/>
</dbReference>
<dbReference type="PANTHER" id="PTHR47025:SF7">
    <property type="entry name" value="ACYL-COA N-ACYLTRANSFERASE WITH RING_FYVE_PHD-TYPE ZINC FINGER DOMAIN-CONTAINING PROTEIN"/>
    <property type="match status" value="1"/>
</dbReference>
<gene>
    <name evidence="2" type="primary">IDM1_11</name>
    <name evidence="2" type="ORF">CK203_024099</name>
</gene>
<proteinExistence type="predicted"/>
<evidence type="ECO:0000313" key="3">
    <source>
        <dbReference type="Proteomes" id="UP000288805"/>
    </source>
</evidence>
<protein>
    <submittedName>
        <fullName evidence="2">Increased DNA methylation 1</fullName>
    </submittedName>
</protein>
<dbReference type="InterPro" id="IPR016181">
    <property type="entry name" value="Acyl_CoA_acyltransferase"/>
</dbReference>
<dbReference type="SUPFAM" id="SSF55729">
    <property type="entry name" value="Acyl-CoA N-acyltransferases (Nat)"/>
    <property type="match status" value="1"/>
</dbReference>
<dbReference type="Pfam" id="PF23209">
    <property type="entry name" value="IDM1_C"/>
    <property type="match status" value="1"/>
</dbReference>
<organism evidence="2 3">
    <name type="scientific">Vitis vinifera</name>
    <name type="common">Grape</name>
    <dbReference type="NCBI Taxonomy" id="29760"/>
    <lineage>
        <taxon>Eukaryota</taxon>
        <taxon>Viridiplantae</taxon>
        <taxon>Streptophyta</taxon>
        <taxon>Embryophyta</taxon>
        <taxon>Tracheophyta</taxon>
        <taxon>Spermatophyta</taxon>
        <taxon>Magnoliopsida</taxon>
        <taxon>eudicotyledons</taxon>
        <taxon>Gunneridae</taxon>
        <taxon>Pentapetalae</taxon>
        <taxon>rosids</taxon>
        <taxon>Vitales</taxon>
        <taxon>Vitaceae</taxon>
        <taxon>Viteae</taxon>
        <taxon>Vitis</taxon>
    </lineage>
</organism>
<accession>A0A438IPX7</accession>
<dbReference type="EMBL" id="QGNW01000091">
    <property type="protein sequence ID" value="RVW98756.1"/>
    <property type="molecule type" value="Genomic_DNA"/>
</dbReference>
<dbReference type="Proteomes" id="UP000288805">
    <property type="component" value="Unassembled WGS sequence"/>
</dbReference>
<dbReference type="GO" id="GO:0016747">
    <property type="term" value="F:acyltransferase activity, transferring groups other than amino-acyl groups"/>
    <property type="evidence" value="ECO:0007669"/>
    <property type="project" value="InterPro"/>
</dbReference>
<dbReference type="CDD" id="cd04301">
    <property type="entry name" value="NAT_SF"/>
    <property type="match status" value="1"/>
</dbReference>
<sequence>MLILREKVGLVAFGQNSLYIPKVVGMPVKLSFIFAVLFSDVVPIQRWSALGFIYVECFDPIVASSGRDLIPVMVYGRNISGQEFGGMYCVVLLAKSTVVSAGLIRVFGQEVAELPIVATSKEHQGKGFFRALFSCIEELLSSLGVKTLVLPAAEEAEAIWTNKLGFQKMSEERVSAFFNLLST</sequence>
<feature type="domain" description="N-acetyltransferase" evidence="1">
    <location>
        <begin position="36"/>
        <end position="183"/>
    </location>
</feature>
<dbReference type="InterPro" id="IPR056511">
    <property type="entry name" value="IDM1_C"/>
</dbReference>
<evidence type="ECO:0000313" key="2">
    <source>
        <dbReference type="EMBL" id="RVW98756.1"/>
    </source>
</evidence>
<dbReference type="Gene3D" id="3.40.630.30">
    <property type="match status" value="1"/>
</dbReference>
<dbReference type="PROSITE" id="PS51186">
    <property type="entry name" value="GNAT"/>
    <property type="match status" value="1"/>
</dbReference>
<dbReference type="InterPro" id="IPR000182">
    <property type="entry name" value="GNAT_dom"/>
</dbReference>
<name>A0A438IPX7_VITVI</name>
<evidence type="ECO:0000259" key="1">
    <source>
        <dbReference type="PROSITE" id="PS51186"/>
    </source>
</evidence>
<comment type="caution">
    <text evidence="2">The sequence shown here is derived from an EMBL/GenBank/DDBJ whole genome shotgun (WGS) entry which is preliminary data.</text>
</comment>
<reference evidence="2 3" key="1">
    <citation type="journal article" date="2018" name="PLoS Genet.">
        <title>Population sequencing reveals clonal diversity and ancestral inbreeding in the grapevine cultivar Chardonnay.</title>
        <authorList>
            <person name="Roach M.J."/>
            <person name="Johnson D.L."/>
            <person name="Bohlmann J."/>
            <person name="van Vuuren H.J."/>
            <person name="Jones S.J."/>
            <person name="Pretorius I.S."/>
            <person name="Schmidt S.A."/>
            <person name="Borneman A.R."/>
        </authorList>
    </citation>
    <scope>NUCLEOTIDE SEQUENCE [LARGE SCALE GENOMIC DNA]</scope>
    <source>
        <strain evidence="3">cv. Chardonnay</strain>
        <tissue evidence="2">Leaf</tissue>
    </source>
</reference>
<dbReference type="AlphaFoldDB" id="A0A438IPX7"/>